<evidence type="ECO:0000313" key="1">
    <source>
        <dbReference type="EMBL" id="GIP53305.1"/>
    </source>
</evidence>
<name>A0ABQ4MD05_9BACL</name>
<evidence type="ECO:0000313" key="2">
    <source>
        <dbReference type="Proteomes" id="UP000679992"/>
    </source>
</evidence>
<reference evidence="1 2" key="1">
    <citation type="submission" date="2021-03" db="EMBL/GenBank/DDBJ databases">
        <title>Antimicrobial resistance genes in bacteria isolated from Japanese honey, and their potential for conferring macrolide and lincosamide resistance in the American foulbrood pathogen Paenibacillus larvae.</title>
        <authorList>
            <person name="Okamoto M."/>
            <person name="Kumagai M."/>
            <person name="Kanamori H."/>
            <person name="Takamatsu D."/>
        </authorList>
    </citation>
    <scope>NUCLEOTIDE SEQUENCE [LARGE SCALE GENOMIC DNA]</scope>
    <source>
        <strain evidence="1 2">J42TS3</strain>
    </source>
</reference>
<proteinExistence type="predicted"/>
<organism evidence="1 2">
    <name type="scientific">Paenibacillus vini</name>
    <dbReference type="NCBI Taxonomy" id="1476024"/>
    <lineage>
        <taxon>Bacteria</taxon>
        <taxon>Bacillati</taxon>
        <taxon>Bacillota</taxon>
        <taxon>Bacilli</taxon>
        <taxon>Bacillales</taxon>
        <taxon>Paenibacillaceae</taxon>
        <taxon>Paenibacillus</taxon>
    </lineage>
</organism>
<gene>
    <name evidence="1" type="ORF">J42TS3_23400</name>
</gene>
<dbReference type="Proteomes" id="UP000679992">
    <property type="component" value="Unassembled WGS sequence"/>
</dbReference>
<keyword evidence="2" id="KW-1185">Reference proteome</keyword>
<protein>
    <submittedName>
        <fullName evidence="1">Uncharacterized protein</fullName>
    </submittedName>
</protein>
<comment type="caution">
    <text evidence="1">The sequence shown here is derived from an EMBL/GenBank/DDBJ whole genome shotgun (WGS) entry which is preliminary data.</text>
</comment>
<dbReference type="RefSeq" id="WP_213654897.1">
    <property type="nucleotide sequence ID" value="NZ_BOSL01000006.1"/>
</dbReference>
<dbReference type="EMBL" id="BOSL01000006">
    <property type="protein sequence ID" value="GIP53305.1"/>
    <property type="molecule type" value="Genomic_DNA"/>
</dbReference>
<sequence>MNIDEVMKPGVTGFSEEELSKQEIKDFEAYLYHAIRCENGKLIKTELLINNRNFYTYQIGIRTKVFHILLHSNFPFVAFASVVDYSGIVFIDAPEQVKTILTENYIVLESKLLNQTFTSEDTRTLGRHEQEMIKYWKPETIGEVIFNYWD</sequence>
<accession>A0ABQ4MD05</accession>